<dbReference type="STRING" id="1563681.BFP71_12130"/>
<evidence type="ECO:0000313" key="5">
    <source>
        <dbReference type="Proteomes" id="UP000095552"/>
    </source>
</evidence>
<name>A0A1E5SYN5_9BACT</name>
<dbReference type="Gene3D" id="2.70.70.10">
    <property type="entry name" value="Glucose Permease (Domain IIA)"/>
    <property type="match status" value="1"/>
</dbReference>
<dbReference type="CDD" id="cd12797">
    <property type="entry name" value="M23_peptidase"/>
    <property type="match status" value="1"/>
</dbReference>
<dbReference type="PANTHER" id="PTHR21666">
    <property type="entry name" value="PEPTIDASE-RELATED"/>
    <property type="match status" value="1"/>
</dbReference>
<accession>A0A1E5SYN5</accession>
<evidence type="ECO:0000256" key="1">
    <source>
        <dbReference type="SAM" id="SignalP"/>
    </source>
</evidence>
<dbReference type="RefSeq" id="WP_069835730.1">
    <property type="nucleotide sequence ID" value="NZ_MDGQ01000005.1"/>
</dbReference>
<dbReference type="InterPro" id="IPR050570">
    <property type="entry name" value="Cell_wall_metabolism_enzyme"/>
</dbReference>
<evidence type="ECO:0000313" key="4">
    <source>
        <dbReference type="EMBL" id="OEK04225.1"/>
    </source>
</evidence>
<evidence type="ECO:0000259" key="2">
    <source>
        <dbReference type="Pfam" id="PF01551"/>
    </source>
</evidence>
<dbReference type="OrthoDB" id="9809488at2"/>
<dbReference type="InterPro" id="IPR011055">
    <property type="entry name" value="Dup_hybrid_motif"/>
</dbReference>
<dbReference type="InterPro" id="IPR024981">
    <property type="entry name" value="DUF3887"/>
</dbReference>
<keyword evidence="5" id="KW-1185">Reference proteome</keyword>
<gene>
    <name evidence="4" type="ORF">BFP71_12130</name>
</gene>
<feature type="domain" description="DUF3887" evidence="3">
    <location>
        <begin position="31"/>
        <end position="117"/>
    </location>
</feature>
<feature type="signal peptide" evidence="1">
    <location>
        <begin position="1"/>
        <end position="20"/>
    </location>
</feature>
<organism evidence="4 5">
    <name type="scientific">Roseivirga misakiensis</name>
    <dbReference type="NCBI Taxonomy" id="1563681"/>
    <lineage>
        <taxon>Bacteria</taxon>
        <taxon>Pseudomonadati</taxon>
        <taxon>Bacteroidota</taxon>
        <taxon>Cytophagia</taxon>
        <taxon>Cytophagales</taxon>
        <taxon>Roseivirgaceae</taxon>
        <taxon>Roseivirga</taxon>
    </lineage>
</organism>
<feature type="domain" description="M23ase beta-sheet core" evidence="2">
    <location>
        <begin position="195"/>
        <end position="288"/>
    </location>
</feature>
<proteinExistence type="predicted"/>
<reference evidence="4 5" key="1">
    <citation type="submission" date="2016-08" db="EMBL/GenBank/DDBJ databases">
        <title>Draft genome of Fabibacter sp. strain SK-8.</title>
        <authorList>
            <person name="Wong S.-K."/>
            <person name="Hamasaki K."/>
            <person name="Yoshizawa S."/>
        </authorList>
    </citation>
    <scope>NUCLEOTIDE SEQUENCE [LARGE SCALE GENOMIC DNA]</scope>
    <source>
        <strain evidence="4 5">SK-8</strain>
    </source>
</reference>
<dbReference type="SUPFAM" id="SSF51261">
    <property type="entry name" value="Duplicated hybrid motif"/>
    <property type="match status" value="1"/>
</dbReference>
<comment type="caution">
    <text evidence="4">The sequence shown here is derived from an EMBL/GenBank/DDBJ whole genome shotgun (WGS) entry which is preliminary data.</text>
</comment>
<evidence type="ECO:0000259" key="3">
    <source>
        <dbReference type="Pfam" id="PF13026"/>
    </source>
</evidence>
<dbReference type="AlphaFoldDB" id="A0A1E5SYN5"/>
<keyword evidence="1" id="KW-0732">Signal</keyword>
<dbReference type="Gene3D" id="3.10.450.590">
    <property type="match status" value="1"/>
</dbReference>
<dbReference type="EMBL" id="MDGQ01000005">
    <property type="protein sequence ID" value="OEK04225.1"/>
    <property type="molecule type" value="Genomic_DNA"/>
</dbReference>
<dbReference type="InterPro" id="IPR016047">
    <property type="entry name" value="M23ase_b-sheet_dom"/>
</dbReference>
<feature type="chain" id="PRO_5009185701" evidence="1">
    <location>
        <begin position="21"/>
        <end position="323"/>
    </location>
</feature>
<dbReference type="Pfam" id="PF01551">
    <property type="entry name" value="Peptidase_M23"/>
    <property type="match status" value="1"/>
</dbReference>
<dbReference type="Proteomes" id="UP000095552">
    <property type="component" value="Unassembled WGS sequence"/>
</dbReference>
<protein>
    <submittedName>
        <fullName evidence="4">Peptidase M23</fullName>
    </submittedName>
</protein>
<dbReference type="PANTHER" id="PTHR21666:SF270">
    <property type="entry name" value="MUREIN HYDROLASE ACTIVATOR ENVC"/>
    <property type="match status" value="1"/>
</dbReference>
<dbReference type="Pfam" id="PF13026">
    <property type="entry name" value="DUF3887"/>
    <property type="match status" value="1"/>
</dbReference>
<dbReference type="GO" id="GO:0004222">
    <property type="term" value="F:metalloendopeptidase activity"/>
    <property type="evidence" value="ECO:0007669"/>
    <property type="project" value="TreeGrafter"/>
</dbReference>
<sequence length="323" mass="35806">MKNFIITLLLLFSAISTVSAQKESDNLKAAAKKFVEAFNADKPEVIFNMFSDVMKKAAPEKTLNPFLASLKSELGPIQKNEFVKYENGGVALYKMTFAKGIRGFNLAVDAAQKIIGLRVIPFEENTTPVIERNTTSMILPFKEEWTVFWGGTTTEQNYHVTTPSQQGAFDLLITDDQGKSYQTNGQTNEDFYVFGKEIIAPAAGEVVLVVDGIKDNKPGDMNPIYVPGNTVIIKTANNEYLFFAHFKQHSIVVNQGQKVAQGEVLGLTGNSGNSSEPHLHFHIQNEEEMSKAIGARAFFAEILVNGELKKDYSPVRGEKIRNK</sequence>